<comment type="caution">
    <text evidence="3">The sequence shown here is derived from an EMBL/GenBank/DDBJ whole genome shotgun (WGS) entry which is preliminary data.</text>
</comment>
<accession>A0ABS7BVH1</accession>
<evidence type="ECO:0000259" key="2">
    <source>
        <dbReference type="Pfam" id="PF07833"/>
    </source>
</evidence>
<dbReference type="SUPFAM" id="SSF55383">
    <property type="entry name" value="Copper amine oxidase, domain N"/>
    <property type="match status" value="1"/>
</dbReference>
<feature type="signal peptide" evidence="1">
    <location>
        <begin position="1"/>
        <end position="22"/>
    </location>
</feature>
<dbReference type="InterPro" id="IPR012854">
    <property type="entry name" value="Cu_amine_oxidase-like_N"/>
</dbReference>
<dbReference type="Proteomes" id="UP001519887">
    <property type="component" value="Unassembled WGS sequence"/>
</dbReference>
<dbReference type="Gene3D" id="2.130.10.30">
    <property type="entry name" value="Regulator of chromosome condensation 1/beta-lactamase-inhibitor protein II"/>
    <property type="match status" value="1"/>
</dbReference>
<dbReference type="InterPro" id="IPR036582">
    <property type="entry name" value="Mao_N_sf"/>
</dbReference>
<dbReference type="EMBL" id="JAHZIK010000009">
    <property type="protein sequence ID" value="MBW7452648.1"/>
    <property type="molecule type" value="Genomic_DNA"/>
</dbReference>
<evidence type="ECO:0000313" key="4">
    <source>
        <dbReference type="Proteomes" id="UP001519887"/>
    </source>
</evidence>
<dbReference type="Pfam" id="PF07833">
    <property type="entry name" value="Cu_amine_oxidN1"/>
    <property type="match status" value="1"/>
</dbReference>
<evidence type="ECO:0000313" key="3">
    <source>
        <dbReference type="EMBL" id="MBW7452648.1"/>
    </source>
</evidence>
<proteinExistence type="predicted"/>
<keyword evidence="1" id="KW-0732">Signal</keyword>
<sequence>MKRLLGFFLVLCLLVVSANWTAETAAAAAAAQPKMVDIVGGNTLLLDDGSLWTYGSDGHVHNNLNLAAIAGNGINGYGLTRDGKVVSWNRGIFKPETEYGGVRLVTEGAWLKTDGTVWNYDGPIKELDGTALIVADETSYASLSQTGDILYGSRKLGKVSAASDIVMMDTHDGRTALLDRSGTIVIYDIYNLDKDTLEVIPETMTEDAVHLAYANDGTLLVTRKDGTVWKSGEYQERYKLTQQISGLSNITRTSALDDDSLFYAKKADGSWLIYNNEVIKPLVAPAVQSITFALDKLAPNVGDKVKAEITELYSNQAKIKVPLGKANVTVQKPHLLKPESDGTFKVMGVGETQVTVTSGGVSKTVTVSASLGSALQNAKQVKGVVFLPVKPVFQALGGTVSYTAASKSFAIKVGQTTIVLTSGSVNALLNGKPYKMKAAPLVSGGETLFPAGLLADALGAKLQWDTGWQEMNITFGKAKMTVQSAETAKIEKREAQGSLTAFIGKTYWVNHFQGWERFVKLTVADIEPDKNGYFEIVFKTASNKELKSYAMPASNVQDTLTDGYSFTNYDPYKKYKWSSSVWNAVKAEKISMGMTKEQVLLSWGNPSSKSSLSSGGINVETWGYSGFNYVTFTNGKVSGIYTG</sequence>
<protein>
    <submittedName>
        <fullName evidence="3">Copper amine oxidase</fullName>
    </submittedName>
</protein>
<dbReference type="RefSeq" id="WP_210037793.1">
    <property type="nucleotide sequence ID" value="NZ_JBHLVU010000022.1"/>
</dbReference>
<organism evidence="3 4">
    <name type="scientific">Paenibacillus sepulcri</name>
    <dbReference type="NCBI Taxonomy" id="359917"/>
    <lineage>
        <taxon>Bacteria</taxon>
        <taxon>Bacillati</taxon>
        <taxon>Bacillota</taxon>
        <taxon>Bacilli</taxon>
        <taxon>Bacillales</taxon>
        <taxon>Paenibacillaceae</taxon>
        <taxon>Paenibacillus</taxon>
    </lineage>
</organism>
<name>A0ABS7BVH1_9BACL</name>
<reference evidence="3 4" key="1">
    <citation type="submission" date="2021-07" db="EMBL/GenBank/DDBJ databases">
        <title>Paenibacillus radiodurans sp. nov., isolated from the southeastern edge of Tengger Desert.</title>
        <authorList>
            <person name="Zhang G."/>
        </authorList>
    </citation>
    <scope>NUCLEOTIDE SEQUENCE [LARGE SCALE GENOMIC DNA]</scope>
    <source>
        <strain evidence="3 4">CCM 7311</strain>
    </source>
</reference>
<dbReference type="Gene3D" id="3.30.457.10">
    <property type="entry name" value="Copper amine oxidase-like, N-terminal domain"/>
    <property type="match status" value="1"/>
</dbReference>
<keyword evidence="4" id="KW-1185">Reference proteome</keyword>
<evidence type="ECO:0000256" key="1">
    <source>
        <dbReference type="SAM" id="SignalP"/>
    </source>
</evidence>
<dbReference type="InterPro" id="IPR009091">
    <property type="entry name" value="RCC1/BLIP-II"/>
</dbReference>
<gene>
    <name evidence="3" type="ORF">K0U00_01155</name>
</gene>
<feature type="chain" id="PRO_5046622632" evidence="1">
    <location>
        <begin position="23"/>
        <end position="643"/>
    </location>
</feature>
<feature type="domain" description="Copper amine oxidase-like N-terminal" evidence="2">
    <location>
        <begin position="381"/>
        <end position="471"/>
    </location>
</feature>